<dbReference type="InterPro" id="IPR035937">
    <property type="entry name" value="FPG_N"/>
</dbReference>
<dbReference type="GO" id="GO:0140078">
    <property type="term" value="F:class I DNA-(apurinic or apyrimidinic site) endonuclease activity"/>
    <property type="evidence" value="ECO:0007669"/>
    <property type="project" value="UniProtKB-EC"/>
</dbReference>
<evidence type="ECO:0000256" key="12">
    <source>
        <dbReference type="ARBA" id="ARBA00023125"/>
    </source>
</evidence>
<evidence type="ECO:0000256" key="15">
    <source>
        <dbReference type="ARBA" id="ARBA00023268"/>
    </source>
</evidence>
<protein>
    <recommendedName>
        <fullName evidence="6">Formamidopyrimidine-DNA glycosylase</fullName>
        <ecNumber evidence="4">3.2.2.23</ecNumber>
        <ecNumber evidence="5">4.2.99.18</ecNumber>
    </recommendedName>
    <alternativeName>
        <fullName evidence="17">DNA-(apurinic or apyrimidinic site) lyase MutM</fullName>
    </alternativeName>
</protein>
<keyword evidence="16" id="KW-0326">Glycosidase</keyword>
<dbReference type="PROSITE" id="PS51068">
    <property type="entry name" value="FPG_CAT"/>
    <property type="match status" value="1"/>
</dbReference>
<dbReference type="Pfam" id="PF06827">
    <property type="entry name" value="zf-FPG_IleRS"/>
    <property type="match status" value="1"/>
</dbReference>
<dbReference type="GO" id="GO:0034039">
    <property type="term" value="F:8-oxo-7,8-dihydroguanine DNA N-glycosylase activity"/>
    <property type="evidence" value="ECO:0007669"/>
    <property type="project" value="TreeGrafter"/>
</dbReference>
<evidence type="ECO:0000259" key="19">
    <source>
        <dbReference type="PROSITE" id="PS51066"/>
    </source>
</evidence>
<dbReference type="GO" id="GO:0008270">
    <property type="term" value="F:zinc ion binding"/>
    <property type="evidence" value="ECO:0007669"/>
    <property type="project" value="UniProtKB-KW"/>
</dbReference>
<evidence type="ECO:0000256" key="6">
    <source>
        <dbReference type="ARBA" id="ARBA00016240"/>
    </source>
</evidence>
<evidence type="ECO:0000256" key="18">
    <source>
        <dbReference type="PROSITE-ProRule" id="PRU00391"/>
    </source>
</evidence>
<dbReference type="Proteomes" id="UP000239549">
    <property type="component" value="Unassembled WGS sequence"/>
</dbReference>
<dbReference type="SUPFAM" id="SSF46946">
    <property type="entry name" value="S13-like H2TH domain"/>
    <property type="match status" value="1"/>
</dbReference>
<keyword evidence="9 18" id="KW-0863">Zinc-finger</keyword>
<keyword evidence="13" id="KW-0234">DNA repair</keyword>
<sequence length="277" mass="30969">MPELPEIYRLSEQMNNELAGKTIKGVQVLQEKCLNMPAESFIKILSNKRIENATSRGKWIVIKLEPDYRLFLSLGMGGNVILHENGQALPDKYQLRIDFHDGRILTVGFWWFGYAHAVSEKDLGSHKMTAKLGLTPIREAGFSLEHFLGLLKGRKGSVKNFLLNQGYIAGIGNVYVQDILFRARMHPGRKLQTLTDEDKSLLYSSIMETLGEAVKLGGLAYEKDLYDRPGGFKDFLVGYREGQPCPECGATVEKIKTGGTASYICPNCQGTEDPVDY</sequence>
<dbReference type="PANTHER" id="PTHR22993">
    <property type="entry name" value="FORMAMIDOPYRIMIDINE-DNA GLYCOSYLASE"/>
    <property type="match status" value="1"/>
</dbReference>
<keyword evidence="7" id="KW-0479">Metal-binding</keyword>
<accession>A0A2L2XBR7</accession>
<dbReference type="EC" id="4.2.99.18" evidence="5"/>
<keyword evidence="14" id="KW-0456">Lyase</keyword>
<evidence type="ECO:0000256" key="11">
    <source>
        <dbReference type="ARBA" id="ARBA00022833"/>
    </source>
</evidence>
<dbReference type="SMART" id="SM00898">
    <property type="entry name" value="Fapy_DNA_glyco"/>
    <property type="match status" value="1"/>
</dbReference>
<keyword evidence="22" id="KW-1185">Reference proteome</keyword>
<dbReference type="InterPro" id="IPR015886">
    <property type="entry name" value="H2TH_FPG"/>
</dbReference>
<name>A0A2L2XBR7_9FIRM</name>
<evidence type="ECO:0000256" key="17">
    <source>
        <dbReference type="ARBA" id="ARBA00030638"/>
    </source>
</evidence>
<keyword evidence="15" id="KW-0511">Multifunctional enzyme</keyword>
<feature type="domain" description="FPG-type" evidence="19">
    <location>
        <begin position="236"/>
        <end position="270"/>
    </location>
</feature>
<evidence type="ECO:0000256" key="7">
    <source>
        <dbReference type="ARBA" id="ARBA00022723"/>
    </source>
</evidence>
<evidence type="ECO:0000256" key="10">
    <source>
        <dbReference type="ARBA" id="ARBA00022801"/>
    </source>
</evidence>
<proteinExistence type="inferred from homology"/>
<organism evidence="21 22">
    <name type="scientific">Desulfocucumis palustris</name>
    <dbReference type="NCBI Taxonomy" id="1898651"/>
    <lineage>
        <taxon>Bacteria</taxon>
        <taxon>Bacillati</taxon>
        <taxon>Bacillota</taxon>
        <taxon>Clostridia</taxon>
        <taxon>Eubacteriales</taxon>
        <taxon>Desulfocucumaceae</taxon>
        <taxon>Desulfocucumis</taxon>
    </lineage>
</organism>
<dbReference type="PROSITE" id="PS51066">
    <property type="entry name" value="ZF_FPG_2"/>
    <property type="match status" value="1"/>
</dbReference>
<evidence type="ECO:0000256" key="9">
    <source>
        <dbReference type="ARBA" id="ARBA00022771"/>
    </source>
</evidence>
<dbReference type="GO" id="GO:0006284">
    <property type="term" value="P:base-excision repair"/>
    <property type="evidence" value="ECO:0007669"/>
    <property type="project" value="InterPro"/>
</dbReference>
<dbReference type="OrthoDB" id="9800855at2"/>
<dbReference type="SMART" id="SM01232">
    <property type="entry name" value="H2TH"/>
    <property type="match status" value="1"/>
</dbReference>
<dbReference type="SUPFAM" id="SSF81624">
    <property type="entry name" value="N-terminal domain of MutM-like DNA repair proteins"/>
    <property type="match status" value="1"/>
</dbReference>
<dbReference type="AlphaFoldDB" id="A0A2L2XBR7"/>
<feature type="domain" description="Formamidopyrimidine-DNA glycosylase catalytic" evidence="20">
    <location>
        <begin position="2"/>
        <end position="106"/>
    </location>
</feature>
<evidence type="ECO:0000256" key="14">
    <source>
        <dbReference type="ARBA" id="ARBA00023239"/>
    </source>
</evidence>
<comment type="cofactor">
    <cofactor evidence="2">
        <name>Zn(2+)</name>
        <dbReference type="ChEBI" id="CHEBI:29105"/>
    </cofactor>
</comment>
<comment type="similarity">
    <text evidence="3">Belongs to the FPG family.</text>
</comment>
<dbReference type="Gene3D" id="3.20.190.10">
    <property type="entry name" value="MutM-like, N-terminal"/>
    <property type="match status" value="1"/>
</dbReference>
<evidence type="ECO:0000256" key="13">
    <source>
        <dbReference type="ARBA" id="ARBA00023204"/>
    </source>
</evidence>
<dbReference type="EMBL" id="BFAV01000073">
    <property type="protein sequence ID" value="GBF33133.1"/>
    <property type="molecule type" value="Genomic_DNA"/>
</dbReference>
<evidence type="ECO:0000313" key="21">
    <source>
        <dbReference type="EMBL" id="GBF33133.1"/>
    </source>
</evidence>
<evidence type="ECO:0000256" key="16">
    <source>
        <dbReference type="ARBA" id="ARBA00023295"/>
    </source>
</evidence>
<dbReference type="PANTHER" id="PTHR22993:SF9">
    <property type="entry name" value="FORMAMIDOPYRIMIDINE-DNA GLYCOSYLASE"/>
    <property type="match status" value="1"/>
</dbReference>
<evidence type="ECO:0000256" key="2">
    <source>
        <dbReference type="ARBA" id="ARBA00001947"/>
    </source>
</evidence>
<dbReference type="RefSeq" id="WP_104371561.1">
    <property type="nucleotide sequence ID" value="NZ_BFAV01000073.1"/>
</dbReference>
<evidence type="ECO:0000259" key="20">
    <source>
        <dbReference type="PROSITE" id="PS51068"/>
    </source>
</evidence>
<evidence type="ECO:0000256" key="3">
    <source>
        <dbReference type="ARBA" id="ARBA00009409"/>
    </source>
</evidence>
<keyword evidence="11" id="KW-0862">Zinc</keyword>
<keyword evidence="8" id="KW-0227">DNA damage</keyword>
<dbReference type="InterPro" id="IPR000214">
    <property type="entry name" value="Znf_DNA_glyclase/AP_lyase"/>
</dbReference>
<dbReference type="EC" id="3.2.2.23" evidence="4"/>
<evidence type="ECO:0000256" key="1">
    <source>
        <dbReference type="ARBA" id="ARBA00001668"/>
    </source>
</evidence>
<dbReference type="InterPro" id="IPR010979">
    <property type="entry name" value="Ribosomal_uS13-like_H2TH"/>
</dbReference>
<evidence type="ECO:0000256" key="8">
    <source>
        <dbReference type="ARBA" id="ARBA00022763"/>
    </source>
</evidence>
<gene>
    <name evidence="21" type="ORF">DCCM_2230</name>
</gene>
<dbReference type="Pfam" id="PF06831">
    <property type="entry name" value="H2TH"/>
    <property type="match status" value="1"/>
</dbReference>
<dbReference type="InterPro" id="IPR010663">
    <property type="entry name" value="Znf_FPG/IleRS"/>
</dbReference>
<keyword evidence="10" id="KW-0378">Hydrolase</keyword>
<dbReference type="Pfam" id="PF01149">
    <property type="entry name" value="Fapy_DNA_glyco"/>
    <property type="match status" value="1"/>
</dbReference>
<keyword evidence="12" id="KW-0238">DNA-binding</keyword>
<comment type="catalytic activity">
    <reaction evidence="1">
        <text>Hydrolysis of DNA containing ring-opened 7-methylguanine residues, releasing 2,6-diamino-4-hydroxy-5-(N-methyl)formamidopyrimidine.</text>
        <dbReference type="EC" id="3.2.2.23"/>
    </reaction>
</comment>
<comment type="caution">
    <text evidence="21">The sequence shown here is derived from an EMBL/GenBank/DDBJ whole genome shotgun (WGS) entry which is preliminary data.</text>
</comment>
<evidence type="ECO:0000313" key="22">
    <source>
        <dbReference type="Proteomes" id="UP000239549"/>
    </source>
</evidence>
<dbReference type="Gene3D" id="1.10.8.50">
    <property type="match status" value="1"/>
</dbReference>
<dbReference type="InterPro" id="IPR012319">
    <property type="entry name" value="FPG_cat"/>
</dbReference>
<dbReference type="SUPFAM" id="SSF57716">
    <property type="entry name" value="Glucocorticoid receptor-like (DNA-binding domain)"/>
    <property type="match status" value="1"/>
</dbReference>
<evidence type="ECO:0000256" key="4">
    <source>
        <dbReference type="ARBA" id="ARBA00012024"/>
    </source>
</evidence>
<evidence type="ECO:0000256" key="5">
    <source>
        <dbReference type="ARBA" id="ARBA00012720"/>
    </source>
</evidence>
<reference evidence="22" key="1">
    <citation type="submission" date="2018-02" db="EMBL/GenBank/DDBJ databases">
        <title>Genome sequence of Desulfocucumis palustris strain NAW-5.</title>
        <authorList>
            <person name="Watanabe M."/>
            <person name="Kojima H."/>
            <person name="Fukui M."/>
        </authorList>
    </citation>
    <scope>NUCLEOTIDE SEQUENCE [LARGE SCALE GENOMIC DNA]</scope>
    <source>
        <strain evidence="22">NAW-5</strain>
    </source>
</reference>
<dbReference type="GO" id="GO:0003684">
    <property type="term" value="F:damaged DNA binding"/>
    <property type="evidence" value="ECO:0007669"/>
    <property type="project" value="InterPro"/>
</dbReference>